<dbReference type="SUPFAM" id="SSF52980">
    <property type="entry name" value="Restriction endonuclease-like"/>
    <property type="match status" value="1"/>
</dbReference>
<dbReference type="OrthoDB" id="3234479at2"/>
<proteinExistence type="predicted"/>
<sequence>MRPPKPLPPALTGGIFTRTEARQLGVSSDRLRARDIQRIAHATYRHLGPPTETQSATFAVQPAALQDGDPAQLEMLRALCRRCAVVRVSHVTAALLHGLPLPRRWTESTTLHLTGRSSSHASVSDPGVRLHRTSAVPQREYCLHGVPVSPPPELFVELARYLRVPELVVVGDQLVRTPRAGLETRVSPWSSLRELEQSVRQGRGRLGILRAREALRLVRVGADSPPETRLRLALISAGLPEPQLQIPLKPNDPFAPVGDAGYRSQRLVIQYEGEHHFTPEQQARDQRRNAQFEAAGWTVMLANRVDLRENFQGLAARVKMHFGAR</sequence>
<comment type="caution">
    <text evidence="1">The sequence shown here is derived from an EMBL/GenBank/DDBJ whole genome shotgun (WGS) entry which is preliminary data.</text>
</comment>
<dbReference type="EMBL" id="QYZP01000002">
    <property type="protein sequence ID" value="RJN31996.1"/>
    <property type="molecule type" value="Genomic_DNA"/>
</dbReference>
<keyword evidence="2" id="KW-1185">Reference proteome</keyword>
<dbReference type="AlphaFoldDB" id="A0A3A4F2D7"/>
<protein>
    <recommendedName>
        <fullName evidence="3">DUF559 domain-containing protein</fullName>
    </recommendedName>
</protein>
<accession>A0A3A4F2D7</accession>
<gene>
    <name evidence="1" type="ORF">D3250_07810</name>
</gene>
<evidence type="ECO:0000313" key="1">
    <source>
        <dbReference type="EMBL" id="RJN31996.1"/>
    </source>
</evidence>
<dbReference type="Proteomes" id="UP000266615">
    <property type="component" value="Unassembled WGS sequence"/>
</dbReference>
<reference evidence="1 2" key="1">
    <citation type="submission" date="2018-09" db="EMBL/GenBank/DDBJ databases">
        <title>Nesterenkonia natronophila sp. nov., an alkaliphilic actinobacteriume isolated from a soda lake, and emended description of the genus Nesterenkonia.</title>
        <authorList>
            <person name="Menes R.J."/>
            <person name="Iriarte A."/>
        </authorList>
    </citation>
    <scope>NUCLEOTIDE SEQUENCE [LARGE SCALE GENOMIC DNA]</scope>
    <source>
        <strain evidence="1 2">M8</strain>
    </source>
</reference>
<evidence type="ECO:0000313" key="2">
    <source>
        <dbReference type="Proteomes" id="UP000266615"/>
    </source>
</evidence>
<dbReference type="InterPro" id="IPR011335">
    <property type="entry name" value="Restrct_endonuc-II-like"/>
</dbReference>
<evidence type="ECO:0008006" key="3">
    <source>
        <dbReference type="Google" id="ProtNLM"/>
    </source>
</evidence>
<organism evidence="1 2">
    <name type="scientific">Nesterenkonia natronophila</name>
    <dbReference type="NCBI Taxonomy" id="2174932"/>
    <lineage>
        <taxon>Bacteria</taxon>
        <taxon>Bacillati</taxon>
        <taxon>Actinomycetota</taxon>
        <taxon>Actinomycetes</taxon>
        <taxon>Micrococcales</taxon>
        <taxon>Micrococcaceae</taxon>
        <taxon>Nesterenkonia</taxon>
    </lineage>
</organism>
<dbReference type="RefSeq" id="WP_119902785.1">
    <property type="nucleotide sequence ID" value="NZ_QYZP01000002.1"/>
</dbReference>
<dbReference type="Gene3D" id="3.40.960.10">
    <property type="entry name" value="VSR Endonuclease"/>
    <property type="match status" value="1"/>
</dbReference>
<name>A0A3A4F2D7_9MICC</name>